<gene>
    <name evidence="1" type="ORF">MRB53_006043</name>
</gene>
<organism evidence="1 2">
    <name type="scientific">Persea americana</name>
    <name type="common">Avocado</name>
    <dbReference type="NCBI Taxonomy" id="3435"/>
    <lineage>
        <taxon>Eukaryota</taxon>
        <taxon>Viridiplantae</taxon>
        <taxon>Streptophyta</taxon>
        <taxon>Embryophyta</taxon>
        <taxon>Tracheophyta</taxon>
        <taxon>Spermatophyta</taxon>
        <taxon>Magnoliopsida</taxon>
        <taxon>Magnoliidae</taxon>
        <taxon>Laurales</taxon>
        <taxon>Lauraceae</taxon>
        <taxon>Persea</taxon>
    </lineage>
</organism>
<evidence type="ECO:0000313" key="1">
    <source>
        <dbReference type="EMBL" id="KAJ8644295.1"/>
    </source>
</evidence>
<dbReference type="Proteomes" id="UP001234297">
    <property type="component" value="Chromosome 2"/>
</dbReference>
<name>A0ACC2MF48_PERAE</name>
<evidence type="ECO:0000313" key="2">
    <source>
        <dbReference type="Proteomes" id="UP001234297"/>
    </source>
</evidence>
<proteinExistence type="predicted"/>
<reference evidence="1 2" key="1">
    <citation type="journal article" date="2022" name="Hortic Res">
        <title>A haplotype resolved chromosomal level avocado genome allows analysis of novel avocado genes.</title>
        <authorList>
            <person name="Nath O."/>
            <person name="Fletcher S.J."/>
            <person name="Hayward A."/>
            <person name="Shaw L.M."/>
            <person name="Masouleh A.K."/>
            <person name="Furtado A."/>
            <person name="Henry R.J."/>
            <person name="Mitter N."/>
        </authorList>
    </citation>
    <scope>NUCLEOTIDE SEQUENCE [LARGE SCALE GENOMIC DNA]</scope>
    <source>
        <strain evidence="2">cv. Hass</strain>
    </source>
</reference>
<comment type="caution">
    <text evidence="1">The sequence shown here is derived from an EMBL/GenBank/DDBJ whole genome shotgun (WGS) entry which is preliminary data.</text>
</comment>
<sequence length="106" mass="11637">MLQLSNLQRHQLVGSSNPTTSIDGANTQMSGSIPIGLNDCFDNLITNGSEGSMKKRVRAKDLKDIDTYVAAIERNSKRINSAINEVAESIQYPKKKVSDDVVKELD</sequence>
<keyword evidence="2" id="KW-1185">Reference proteome</keyword>
<accession>A0ACC2MF48</accession>
<protein>
    <submittedName>
        <fullName evidence="1">Uncharacterized protein</fullName>
    </submittedName>
</protein>
<dbReference type="EMBL" id="CM056810">
    <property type="protein sequence ID" value="KAJ8644295.1"/>
    <property type="molecule type" value="Genomic_DNA"/>
</dbReference>